<dbReference type="AlphaFoldDB" id="A0A9D1Y9B8"/>
<dbReference type="Proteomes" id="UP000823868">
    <property type="component" value="Unassembled WGS sequence"/>
</dbReference>
<dbReference type="Gene3D" id="3.90.550.10">
    <property type="entry name" value="Spore Coat Polysaccharide Biosynthesis Protein SpsA, Chain A"/>
    <property type="match status" value="1"/>
</dbReference>
<feature type="transmembrane region" description="Helical" evidence="4">
    <location>
        <begin position="350"/>
        <end position="374"/>
    </location>
</feature>
<feature type="transmembrane region" description="Helical" evidence="4">
    <location>
        <begin position="6"/>
        <end position="31"/>
    </location>
</feature>
<keyword evidence="2" id="KW-0328">Glycosyltransferase</keyword>
<evidence type="ECO:0000256" key="3">
    <source>
        <dbReference type="ARBA" id="ARBA00022679"/>
    </source>
</evidence>
<proteinExistence type="inferred from homology"/>
<comment type="similarity">
    <text evidence="1">Belongs to the glycosyltransferase 2 family.</text>
</comment>
<comment type="caution">
    <text evidence="5">The sequence shown here is derived from an EMBL/GenBank/DDBJ whole genome shotgun (WGS) entry which is preliminary data.</text>
</comment>
<evidence type="ECO:0000313" key="5">
    <source>
        <dbReference type="EMBL" id="HIY21757.1"/>
    </source>
</evidence>
<organism evidence="5 6">
    <name type="scientific">Candidatus Flavonifractor merdigallinarum</name>
    <dbReference type="NCBI Taxonomy" id="2838589"/>
    <lineage>
        <taxon>Bacteria</taxon>
        <taxon>Bacillati</taxon>
        <taxon>Bacillota</taxon>
        <taxon>Clostridia</taxon>
        <taxon>Eubacteriales</taxon>
        <taxon>Oscillospiraceae</taxon>
        <taxon>Flavonifractor</taxon>
    </lineage>
</organism>
<protein>
    <submittedName>
        <fullName evidence="5">Glycosyltransferase family 2 protein</fullName>
    </submittedName>
</protein>
<name>A0A9D1Y9B8_9FIRM</name>
<sequence>MNMLRFVTYFNCTIAVILTLAYFYQLVYLCIGLIRRKWSKPTPQAKTLHRYAAVISARNESNVIGDLIHSLKAQNYPSDLLDVYVVADNCTDDTAQVAKAAGAFVYQRFNKSQVGKGYALDYLFRRLHTEGRDSYDGYFIFDADNHVDPNFVAEMNNTFDNGNYAAITCYRNSKNFGENWISAGYGLWFLREARFLNSPRMALGTSCHVSGTGFLISADIIRENGGWPYHLLTEDIEFSVNTAIQGRTIGYCEKAVIYDEQPVTFRQSWDQRLRWSKGFYQVDFKYGLGLMKGCLKGGRRGFSCYDMLMTVAPGMFLTLLGIVFNFIILMACLGEPAYIANQVIDVTAEFIGMAVVNFYLCLFLFGVATTITEWKQIHIPTIQKIAYTFSFPIFMFTYVPISIAALVKKVEWKPIYHGNRRQLSTQK</sequence>
<dbReference type="EMBL" id="DXDX01000138">
    <property type="protein sequence ID" value="HIY21757.1"/>
    <property type="molecule type" value="Genomic_DNA"/>
</dbReference>
<keyword evidence="4" id="KW-1133">Transmembrane helix</keyword>
<accession>A0A9D1Y9B8</accession>
<dbReference type="GO" id="GO:0016757">
    <property type="term" value="F:glycosyltransferase activity"/>
    <property type="evidence" value="ECO:0007669"/>
    <property type="project" value="UniProtKB-KW"/>
</dbReference>
<dbReference type="PANTHER" id="PTHR43630">
    <property type="entry name" value="POLY-BETA-1,6-N-ACETYL-D-GLUCOSAMINE SYNTHASE"/>
    <property type="match status" value="1"/>
</dbReference>
<feature type="transmembrane region" description="Helical" evidence="4">
    <location>
        <begin position="386"/>
        <end position="407"/>
    </location>
</feature>
<dbReference type="Pfam" id="PF13641">
    <property type="entry name" value="Glyco_tranf_2_3"/>
    <property type="match status" value="1"/>
</dbReference>
<evidence type="ECO:0000256" key="1">
    <source>
        <dbReference type="ARBA" id="ARBA00006739"/>
    </source>
</evidence>
<keyword evidence="3" id="KW-0808">Transferase</keyword>
<keyword evidence="4" id="KW-0472">Membrane</keyword>
<dbReference type="PANTHER" id="PTHR43630:SF1">
    <property type="entry name" value="POLY-BETA-1,6-N-ACETYL-D-GLUCOSAMINE SYNTHASE"/>
    <property type="match status" value="1"/>
</dbReference>
<keyword evidence="4" id="KW-0812">Transmembrane</keyword>
<evidence type="ECO:0000256" key="2">
    <source>
        <dbReference type="ARBA" id="ARBA00022676"/>
    </source>
</evidence>
<evidence type="ECO:0000313" key="6">
    <source>
        <dbReference type="Proteomes" id="UP000823868"/>
    </source>
</evidence>
<reference evidence="5" key="1">
    <citation type="journal article" date="2021" name="PeerJ">
        <title>Extensive microbial diversity within the chicken gut microbiome revealed by metagenomics and culture.</title>
        <authorList>
            <person name="Gilroy R."/>
            <person name="Ravi A."/>
            <person name="Getino M."/>
            <person name="Pursley I."/>
            <person name="Horton D.L."/>
            <person name="Alikhan N.F."/>
            <person name="Baker D."/>
            <person name="Gharbi K."/>
            <person name="Hall N."/>
            <person name="Watson M."/>
            <person name="Adriaenssens E.M."/>
            <person name="Foster-Nyarko E."/>
            <person name="Jarju S."/>
            <person name="Secka A."/>
            <person name="Antonio M."/>
            <person name="Oren A."/>
            <person name="Chaudhuri R.R."/>
            <person name="La Ragione R."/>
            <person name="Hildebrand F."/>
            <person name="Pallen M.J."/>
        </authorList>
    </citation>
    <scope>NUCLEOTIDE SEQUENCE</scope>
    <source>
        <strain evidence="5">ChiBcec16_6824</strain>
    </source>
</reference>
<gene>
    <name evidence="5" type="ORF">H9841_07655</name>
</gene>
<dbReference type="InterPro" id="IPR029044">
    <property type="entry name" value="Nucleotide-diphossugar_trans"/>
</dbReference>
<feature type="transmembrane region" description="Helical" evidence="4">
    <location>
        <begin position="308"/>
        <end position="330"/>
    </location>
</feature>
<evidence type="ECO:0000256" key="4">
    <source>
        <dbReference type="SAM" id="Phobius"/>
    </source>
</evidence>
<dbReference type="CDD" id="cd06438">
    <property type="entry name" value="EpsO_like"/>
    <property type="match status" value="1"/>
</dbReference>
<reference evidence="5" key="2">
    <citation type="submission" date="2021-04" db="EMBL/GenBank/DDBJ databases">
        <authorList>
            <person name="Gilroy R."/>
        </authorList>
    </citation>
    <scope>NUCLEOTIDE SEQUENCE</scope>
    <source>
        <strain evidence="5">ChiBcec16_6824</strain>
    </source>
</reference>
<dbReference type="SUPFAM" id="SSF53448">
    <property type="entry name" value="Nucleotide-diphospho-sugar transferases"/>
    <property type="match status" value="1"/>
</dbReference>